<evidence type="ECO:0000256" key="4">
    <source>
        <dbReference type="ARBA" id="ARBA00023128"/>
    </source>
</evidence>
<dbReference type="PANTHER" id="PTHR12383:SF16">
    <property type="entry name" value="MITOCHONDRIAL INNER MEMBRANE PROTEASE SUBUNIT 1"/>
    <property type="match status" value="1"/>
</dbReference>
<evidence type="ECO:0000259" key="6">
    <source>
        <dbReference type="Pfam" id="PF10502"/>
    </source>
</evidence>
<keyword evidence="4" id="KW-0496">Mitochondrion</keyword>
<dbReference type="OrthoDB" id="308440at2759"/>
<sequence>MYPTLRDGDLLLVDSLSVRLGNDVVVCVCPDKPSTFLCKRLIRFEGKDTQNHSRFSVSVYHVWLEGDNFVNSRDSRQFGAVPYSLVKSRVLCRVSTVLSTEEA</sequence>
<evidence type="ECO:0000313" key="7">
    <source>
        <dbReference type="EMBL" id="VDP03804.1"/>
    </source>
</evidence>
<evidence type="ECO:0000256" key="2">
    <source>
        <dbReference type="ARBA" id="ARBA00022792"/>
    </source>
</evidence>
<dbReference type="CDD" id="cd06530">
    <property type="entry name" value="S26_SPase_I"/>
    <property type="match status" value="1"/>
</dbReference>
<dbReference type="Pfam" id="PF10502">
    <property type="entry name" value="Peptidase_S26"/>
    <property type="match status" value="1"/>
</dbReference>
<reference evidence="7 8" key="2">
    <citation type="submission" date="2018-11" db="EMBL/GenBank/DDBJ databases">
        <authorList>
            <consortium name="Pathogen Informatics"/>
        </authorList>
    </citation>
    <scope>NUCLEOTIDE SEQUENCE [LARGE SCALE GENOMIC DNA]</scope>
</reference>
<dbReference type="InterPro" id="IPR052064">
    <property type="entry name" value="Mito_IMP1_subunit"/>
</dbReference>
<keyword evidence="8" id="KW-1185">Reference proteome</keyword>
<dbReference type="InterPro" id="IPR036286">
    <property type="entry name" value="LexA/Signal_pep-like_sf"/>
</dbReference>
<comment type="subcellular location">
    <subcellularLocation>
        <location evidence="1">Mitochondrion inner membrane</location>
    </subcellularLocation>
</comment>
<dbReference type="GO" id="GO:0006627">
    <property type="term" value="P:protein processing involved in protein targeting to mitochondrion"/>
    <property type="evidence" value="ECO:0007669"/>
    <property type="project" value="TreeGrafter"/>
</dbReference>
<protein>
    <submittedName>
        <fullName evidence="9">Peptidase_S24 domain-containing protein</fullName>
    </submittedName>
</protein>
<organism evidence="9">
    <name type="scientific">Soboliphyme baturini</name>
    <dbReference type="NCBI Taxonomy" id="241478"/>
    <lineage>
        <taxon>Eukaryota</taxon>
        <taxon>Metazoa</taxon>
        <taxon>Ecdysozoa</taxon>
        <taxon>Nematoda</taxon>
        <taxon>Enoplea</taxon>
        <taxon>Dorylaimia</taxon>
        <taxon>Dioctophymatida</taxon>
        <taxon>Dioctophymatoidea</taxon>
        <taxon>Soboliphymatidae</taxon>
        <taxon>Soboliphyme</taxon>
    </lineage>
</organism>
<dbReference type="GO" id="GO:0006465">
    <property type="term" value="P:signal peptide processing"/>
    <property type="evidence" value="ECO:0007669"/>
    <property type="project" value="InterPro"/>
</dbReference>
<dbReference type="WBParaSite" id="SBAD_0000443601-mRNA-1">
    <property type="protein sequence ID" value="SBAD_0000443601-mRNA-1"/>
    <property type="gene ID" value="SBAD_0000443601"/>
</dbReference>
<evidence type="ECO:0000313" key="9">
    <source>
        <dbReference type="WBParaSite" id="SBAD_0000443601-mRNA-1"/>
    </source>
</evidence>
<proteinExistence type="predicted"/>
<keyword evidence="2" id="KW-0999">Mitochondrion inner membrane</keyword>
<evidence type="ECO:0000313" key="8">
    <source>
        <dbReference type="Proteomes" id="UP000270296"/>
    </source>
</evidence>
<reference evidence="9" key="1">
    <citation type="submission" date="2016-06" db="UniProtKB">
        <authorList>
            <consortium name="WormBaseParasite"/>
        </authorList>
    </citation>
    <scope>IDENTIFICATION</scope>
</reference>
<keyword evidence="3" id="KW-0378">Hydrolase</keyword>
<evidence type="ECO:0000256" key="3">
    <source>
        <dbReference type="ARBA" id="ARBA00022801"/>
    </source>
</evidence>
<evidence type="ECO:0000256" key="5">
    <source>
        <dbReference type="ARBA" id="ARBA00023136"/>
    </source>
</evidence>
<dbReference type="SUPFAM" id="SSF51306">
    <property type="entry name" value="LexA/Signal peptidase"/>
    <property type="match status" value="1"/>
</dbReference>
<feature type="domain" description="Peptidase S26" evidence="6">
    <location>
        <begin position="54"/>
        <end position="91"/>
    </location>
</feature>
<gene>
    <name evidence="7" type="ORF">SBAD_LOCUS4252</name>
</gene>
<dbReference type="PANTHER" id="PTHR12383">
    <property type="entry name" value="PROTEASE FAMILY S26 MITOCHONDRIAL INNER MEMBRANE PROTEASE-RELATED"/>
    <property type="match status" value="1"/>
</dbReference>
<dbReference type="EMBL" id="UZAM01008212">
    <property type="protein sequence ID" value="VDP03804.1"/>
    <property type="molecule type" value="Genomic_DNA"/>
</dbReference>
<dbReference type="AlphaFoldDB" id="A0A183IKV6"/>
<name>A0A183IKV6_9BILA</name>
<dbReference type="Proteomes" id="UP000270296">
    <property type="component" value="Unassembled WGS sequence"/>
</dbReference>
<evidence type="ECO:0000256" key="1">
    <source>
        <dbReference type="ARBA" id="ARBA00004273"/>
    </source>
</evidence>
<accession>A0A183IKV6</accession>
<dbReference type="GO" id="GO:0004252">
    <property type="term" value="F:serine-type endopeptidase activity"/>
    <property type="evidence" value="ECO:0007669"/>
    <property type="project" value="InterPro"/>
</dbReference>
<dbReference type="GO" id="GO:0042720">
    <property type="term" value="C:mitochondrial inner membrane peptidase complex"/>
    <property type="evidence" value="ECO:0007669"/>
    <property type="project" value="TreeGrafter"/>
</dbReference>
<dbReference type="Gene3D" id="2.10.109.10">
    <property type="entry name" value="Umud Fragment, subunit A"/>
    <property type="match status" value="1"/>
</dbReference>
<keyword evidence="5" id="KW-0472">Membrane</keyword>
<dbReference type="InterPro" id="IPR019533">
    <property type="entry name" value="Peptidase_S26"/>
</dbReference>